<evidence type="ECO:0000256" key="10">
    <source>
        <dbReference type="SAM" id="SignalP"/>
    </source>
</evidence>
<keyword evidence="3 12" id="KW-0858">Xylan degradation</keyword>
<keyword evidence="6 9" id="KW-0119">Carbohydrate metabolism</keyword>
<keyword evidence="8 9" id="KW-0624">Polysaccharide degradation</keyword>
<dbReference type="EMBL" id="CP016174">
    <property type="protein sequence ID" value="ANN17839.1"/>
    <property type="molecule type" value="Genomic_DNA"/>
</dbReference>
<dbReference type="eggNOG" id="COG3693">
    <property type="taxonomic scope" value="Bacteria"/>
</dbReference>
<evidence type="ECO:0000256" key="4">
    <source>
        <dbReference type="ARBA" id="ARBA00022729"/>
    </source>
</evidence>
<keyword evidence="4 10" id="KW-0732">Signal</keyword>
<feature type="chain" id="PRO_5008256191" description="Beta-xylanase" evidence="10">
    <location>
        <begin position="31"/>
        <end position="338"/>
    </location>
</feature>
<accession>A0A193C093</accession>
<dbReference type="GO" id="GO:0031176">
    <property type="term" value="F:endo-1,4-beta-xylanase activity"/>
    <property type="evidence" value="ECO:0007669"/>
    <property type="project" value="UniProtKB-EC"/>
</dbReference>
<evidence type="ECO:0000256" key="2">
    <source>
        <dbReference type="ARBA" id="ARBA00007495"/>
    </source>
</evidence>
<evidence type="ECO:0000259" key="11">
    <source>
        <dbReference type="PROSITE" id="PS51760"/>
    </source>
</evidence>
<sequence>MKNKISARRAVALLVAVAGISVVNSIPASAAVPLKAITNRHVGSAVAANHLANEADYRSVLTREFDNVTPENEMKWGVVEAERGRYDWSGADAIVGYAQRTGKTVRGHTLVWHSQLPDWVDDLPAGELRSVTRRHIATEMGRYRGKIRAWDVVNEMFNDDGTRRASVFQQKLGDGYVADAFRWARAADPSAKLYINDYNTEGLNAKSDALYNLVRTLKRQGVPIDGVGFQGHLAIQYGFPAGYQANLARFAALGVEVAITEADVRIPLPADPAKLDTQANYFKQLWDGCHAVRPCVEFTTWGFTDRHSWVPDTFPGEGAACLFDTNLRPKPAYTRINP</sequence>
<evidence type="ECO:0000256" key="5">
    <source>
        <dbReference type="ARBA" id="ARBA00022801"/>
    </source>
</evidence>
<dbReference type="KEGG" id="aori:SD37_20760"/>
<keyword evidence="5 9" id="KW-0378">Hydrolase</keyword>
<evidence type="ECO:0000256" key="3">
    <source>
        <dbReference type="ARBA" id="ARBA00022651"/>
    </source>
</evidence>
<keyword evidence="7 9" id="KW-0326">Glycosidase</keyword>
<dbReference type="SMART" id="SM00633">
    <property type="entry name" value="Glyco_10"/>
    <property type="match status" value="1"/>
</dbReference>
<feature type="signal peptide" evidence="10">
    <location>
        <begin position="1"/>
        <end position="30"/>
    </location>
</feature>
<dbReference type="InterPro" id="IPR044846">
    <property type="entry name" value="GH10"/>
</dbReference>
<organism evidence="12 13">
    <name type="scientific">Amycolatopsis orientalis</name>
    <name type="common">Nocardia orientalis</name>
    <dbReference type="NCBI Taxonomy" id="31958"/>
    <lineage>
        <taxon>Bacteria</taxon>
        <taxon>Bacillati</taxon>
        <taxon>Actinomycetota</taxon>
        <taxon>Actinomycetes</taxon>
        <taxon>Pseudonocardiales</taxon>
        <taxon>Pseudonocardiaceae</taxon>
        <taxon>Amycolatopsis</taxon>
    </lineage>
</organism>
<dbReference type="InterPro" id="IPR001000">
    <property type="entry name" value="GH10_dom"/>
</dbReference>
<dbReference type="Proteomes" id="UP000093695">
    <property type="component" value="Chromosome"/>
</dbReference>
<dbReference type="Gene3D" id="3.20.20.80">
    <property type="entry name" value="Glycosidases"/>
    <property type="match status" value="1"/>
</dbReference>
<evidence type="ECO:0000313" key="12">
    <source>
        <dbReference type="EMBL" id="ANN17839.1"/>
    </source>
</evidence>
<reference evidence="12 13" key="1">
    <citation type="journal article" date="2015" name="Genome Announc.">
        <title>Draft Genome Sequence of Norvancomycin-Producing Strain Amycolatopsis orientalis CPCC200066.</title>
        <authorList>
            <person name="Lei X."/>
            <person name="Yuan F."/>
            <person name="Shi Y."/>
            <person name="Li X."/>
            <person name="Wang L."/>
            <person name="Hong B."/>
        </authorList>
    </citation>
    <scope>NUCLEOTIDE SEQUENCE [LARGE SCALE GENOMIC DNA]</scope>
    <source>
        <strain evidence="12 13">B-37</strain>
    </source>
</reference>
<name>A0A193C093_AMYOR</name>
<keyword evidence="13" id="KW-1185">Reference proteome</keyword>
<dbReference type="Pfam" id="PF00331">
    <property type="entry name" value="Glyco_hydro_10"/>
    <property type="match status" value="1"/>
</dbReference>
<dbReference type="AlphaFoldDB" id="A0A193C093"/>
<evidence type="ECO:0000256" key="7">
    <source>
        <dbReference type="ARBA" id="ARBA00023295"/>
    </source>
</evidence>
<evidence type="ECO:0000256" key="1">
    <source>
        <dbReference type="ARBA" id="ARBA00000681"/>
    </source>
</evidence>
<dbReference type="PROSITE" id="PS51760">
    <property type="entry name" value="GH10_2"/>
    <property type="match status" value="1"/>
</dbReference>
<dbReference type="GO" id="GO:0045493">
    <property type="term" value="P:xylan catabolic process"/>
    <property type="evidence" value="ECO:0007669"/>
    <property type="project" value="UniProtKB-KW"/>
</dbReference>
<dbReference type="STRING" id="31958.SD37_20760"/>
<feature type="domain" description="GH10" evidence="11">
    <location>
        <begin position="28"/>
        <end position="338"/>
    </location>
</feature>
<dbReference type="RefSeq" id="WP_044856553.1">
    <property type="nucleotide sequence ID" value="NZ_CP016174.1"/>
</dbReference>
<protein>
    <recommendedName>
        <fullName evidence="9">Beta-xylanase</fullName>
        <ecNumber evidence="9">3.2.1.8</ecNumber>
    </recommendedName>
</protein>
<evidence type="ECO:0000256" key="8">
    <source>
        <dbReference type="ARBA" id="ARBA00023326"/>
    </source>
</evidence>
<dbReference type="PRINTS" id="PR00134">
    <property type="entry name" value="GLHYDRLASE10"/>
</dbReference>
<dbReference type="PANTHER" id="PTHR31490:SF88">
    <property type="entry name" value="BETA-XYLANASE"/>
    <property type="match status" value="1"/>
</dbReference>
<gene>
    <name evidence="12" type="ORF">SD37_20760</name>
</gene>
<dbReference type="PANTHER" id="PTHR31490">
    <property type="entry name" value="GLYCOSYL HYDROLASE"/>
    <property type="match status" value="1"/>
</dbReference>
<evidence type="ECO:0000256" key="9">
    <source>
        <dbReference type="RuleBase" id="RU361174"/>
    </source>
</evidence>
<dbReference type="InterPro" id="IPR017853">
    <property type="entry name" value="GH"/>
</dbReference>
<dbReference type="EC" id="3.2.1.8" evidence="9"/>
<comment type="similarity">
    <text evidence="2 9">Belongs to the glycosyl hydrolase 10 (cellulase F) family.</text>
</comment>
<evidence type="ECO:0000313" key="13">
    <source>
        <dbReference type="Proteomes" id="UP000093695"/>
    </source>
</evidence>
<evidence type="ECO:0000256" key="6">
    <source>
        <dbReference type="ARBA" id="ARBA00023277"/>
    </source>
</evidence>
<comment type="catalytic activity">
    <reaction evidence="1 9">
        <text>Endohydrolysis of (1-&gt;4)-beta-D-xylosidic linkages in xylans.</text>
        <dbReference type="EC" id="3.2.1.8"/>
    </reaction>
</comment>
<dbReference type="SUPFAM" id="SSF51445">
    <property type="entry name" value="(Trans)glycosidases"/>
    <property type="match status" value="1"/>
</dbReference>
<proteinExistence type="inferred from homology"/>